<reference evidence="2 3" key="1">
    <citation type="journal article" date="2015" name="Int. J. Syst. Evol. Microbiol.">
        <title>Carboxylicivirga linearis sp. nov., isolated from a sea cucumber culture pond.</title>
        <authorList>
            <person name="Wang F.Q."/>
            <person name="Zhou Y.X."/>
            <person name="Lin X.Z."/>
            <person name="Chen G.J."/>
            <person name="Du Z.J."/>
        </authorList>
    </citation>
    <scope>NUCLEOTIDE SEQUENCE [LARGE SCALE GENOMIC DNA]</scope>
    <source>
        <strain evidence="2 3">FB218</strain>
    </source>
</reference>
<dbReference type="PANTHER" id="PTHR35535">
    <property type="entry name" value="HEAT SHOCK PROTEIN HSLJ"/>
    <property type="match status" value="1"/>
</dbReference>
<evidence type="ECO:0000313" key="3">
    <source>
        <dbReference type="Proteomes" id="UP000708576"/>
    </source>
</evidence>
<dbReference type="InterPro" id="IPR005184">
    <property type="entry name" value="DUF306_Meta_HslJ"/>
</dbReference>
<dbReference type="PANTHER" id="PTHR35535:SF2">
    <property type="entry name" value="DUF306 DOMAIN-CONTAINING PROTEIN"/>
    <property type="match status" value="1"/>
</dbReference>
<dbReference type="EMBL" id="JAGUCO010000002">
    <property type="protein sequence ID" value="MBS2097412.1"/>
    <property type="molecule type" value="Genomic_DNA"/>
</dbReference>
<dbReference type="Gene3D" id="2.40.128.270">
    <property type="match status" value="1"/>
</dbReference>
<keyword evidence="3" id="KW-1185">Reference proteome</keyword>
<dbReference type="RefSeq" id="WP_212213764.1">
    <property type="nucleotide sequence ID" value="NZ_JAGUCO010000002.1"/>
</dbReference>
<sequence>MKNLFLAVLSVFIMTSCKTMQKNTQSASELFTEDNQWEMTLFQGQTIEEAGFNQKTPHITINKAESKIGGNSGCNSFGGNITIKEDAIEFGPLMSTKMYCDGVPEVEFFQILTGEVVYSIKGKTLLFTKEGKTVMEFQLKEN</sequence>
<name>A0ABS5JRE0_9BACT</name>
<dbReference type="InterPro" id="IPR038670">
    <property type="entry name" value="HslJ-like_sf"/>
</dbReference>
<evidence type="ECO:0000259" key="1">
    <source>
        <dbReference type="Pfam" id="PF03724"/>
    </source>
</evidence>
<dbReference type="Pfam" id="PF03724">
    <property type="entry name" value="META"/>
    <property type="match status" value="1"/>
</dbReference>
<organism evidence="2 3">
    <name type="scientific">Carboxylicivirga linearis</name>
    <dbReference type="NCBI Taxonomy" id="1628157"/>
    <lineage>
        <taxon>Bacteria</taxon>
        <taxon>Pseudomonadati</taxon>
        <taxon>Bacteroidota</taxon>
        <taxon>Bacteroidia</taxon>
        <taxon>Marinilabiliales</taxon>
        <taxon>Marinilabiliaceae</taxon>
        <taxon>Carboxylicivirga</taxon>
    </lineage>
</organism>
<accession>A0ABS5JRE0</accession>
<evidence type="ECO:0000313" key="2">
    <source>
        <dbReference type="EMBL" id="MBS2097412.1"/>
    </source>
</evidence>
<protein>
    <submittedName>
        <fullName evidence="2">META domain-containing protein</fullName>
    </submittedName>
</protein>
<dbReference type="PROSITE" id="PS51257">
    <property type="entry name" value="PROKAR_LIPOPROTEIN"/>
    <property type="match status" value="1"/>
</dbReference>
<comment type="caution">
    <text evidence="2">The sequence shown here is derived from an EMBL/GenBank/DDBJ whole genome shotgun (WGS) entry which is preliminary data.</text>
</comment>
<dbReference type="Proteomes" id="UP000708576">
    <property type="component" value="Unassembled WGS sequence"/>
</dbReference>
<proteinExistence type="predicted"/>
<gene>
    <name evidence="2" type="ORF">KEM10_03915</name>
</gene>
<dbReference type="InterPro" id="IPR053147">
    <property type="entry name" value="Hsp_HslJ-like"/>
</dbReference>
<feature type="domain" description="DUF306" evidence="1">
    <location>
        <begin position="33"/>
        <end position="138"/>
    </location>
</feature>